<dbReference type="EC" id="2.1.1.266" evidence="1"/>
<keyword evidence="1" id="KW-0694">RNA-binding</keyword>
<feature type="binding site" evidence="1">
    <location>
        <position position="18"/>
    </location>
    <ligand>
        <name>S-adenosyl-L-methionine</name>
        <dbReference type="ChEBI" id="CHEBI:59789"/>
    </ligand>
</feature>
<dbReference type="AlphaFoldDB" id="A0A916XLI7"/>
<dbReference type="RefSeq" id="WP_188611218.1">
    <property type="nucleotide sequence ID" value="NZ_BMGG01000008.1"/>
</dbReference>
<comment type="catalytic activity">
    <reaction evidence="1">
        <text>adenosine(2030) in 23S rRNA + S-adenosyl-L-methionine = N(6)-methyladenosine(2030) in 23S rRNA + S-adenosyl-L-homocysteine + H(+)</text>
        <dbReference type="Rhea" id="RHEA:43736"/>
        <dbReference type="Rhea" id="RHEA-COMP:10668"/>
        <dbReference type="Rhea" id="RHEA-COMP:10669"/>
        <dbReference type="ChEBI" id="CHEBI:15378"/>
        <dbReference type="ChEBI" id="CHEBI:57856"/>
        <dbReference type="ChEBI" id="CHEBI:59789"/>
        <dbReference type="ChEBI" id="CHEBI:74411"/>
        <dbReference type="ChEBI" id="CHEBI:74449"/>
        <dbReference type="EC" id="2.1.1.266"/>
    </reaction>
</comment>
<dbReference type="InterPro" id="IPR007473">
    <property type="entry name" value="RlmJ"/>
</dbReference>
<evidence type="ECO:0000313" key="3">
    <source>
        <dbReference type="Proteomes" id="UP000637002"/>
    </source>
</evidence>
<evidence type="ECO:0000256" key="1">
    <source>
        <dbReference type="HAMAP-Rule" id="MF_00934"/>
    </source>
</evidence>
<keyword evidence="3" id="KW-1185">Reference proteome</keyword>
<keyword evidence="1" id="KW-0949">S-adenosyl-L-methionine</keyword>
<keyword evidence="1 2" id="KW-0489">Methyltransferase</keyword>
<dbReference type="GO" id="GO:0005829">
    <property type="term" value="C:cytosol"/>
    <property type="evidence" value="ECO:0007669"/>
    <property type="project" value="TreeGrafter"/>
</dbReference>
<dbReference type="EMBL" id="BMGG01000008">
    <property type="protein sequence ID" value="GGC80262.1"/>
    <property type="molecule type" value="Genomic_DNA"/>
</dbReference>
<reference evidence="2" key="2">
    <citation type="submission" date="2020-09" db="EMBL/GenBank/DDBJ databases">
        <authorList>
            <person name="Sun Q."/>
            <person name="Zhou Y."/>
        </authorList>
    </citation>
    <scope>NUCLEOTIDE SEQUENCE</scope>
    <source>
        <strain evidence="2">CGMCC 1.12919</strain>
    </source>
</reference>
<comment type="similarity">
    <text evidence="1">Belongs to the RlmJ family.</text>
</comment>
<feature type="binding site" evidence="1">
    <location>
        <position position="101"/>
    </location>
    <ligand>
        <name>S-adenosyl-L-methionine</name>
        <dbReference type="ChEBI" id="CHEBI:59789"/>
    </ligand>
</feature>
<dbReference type="Pfam" id="PF04378">
    <property type="entry name" value="RsmJ"/>
    <property type="match status" value="1"/>
</dbReference>
<protein>
    <recommendedName>
        <fullName evidence="1">Ribosomal RNA large subunit methyltransferase J</fullName>
        <ecNumber evidence="1">2.1.1.266</ecNumber>
    </recommendedName>
    <alternativeName>
        <fullName evidence="1">23S rRNA (adenine(2030)-N6)-methyltransferase</fullName>
    </alternativeName>
    <alternativeName>
        <fullName evidence="1">23S rRNA m6A2030 methyltransferase</fullName>
    </alternativeName>
</protein>
<dbReference type="InterPro" id="IPR029063">
    <property type="entry name" value="SAM-dependent_MTases_sf"/>
</dbReference>
<feature type="binding site" evidence="1">
    <location>
        <position position="165"/>
    </location>
    <ligand>
        <name>S-adenosyl-L-methionine</name>
        <dbReference type="ChEBI" id="CHEBI:59789"/>
    </ligand>
</feature>
<organism evidence="2 3">
    <name type="scientific">Chelatococcus reniformis</name>
    <dbReference type="NCBI Taxonomy" id="1494448"/>
    <lineage>
        <taxon>Bacteria</taxon>
        <taxon>Pseudomonadati</taxon>
        <taxon>Pseudomonadota</taxon>
        <taxon>Alphaproteobacteria</taxon>
        <taxon>Hyphomicrobiales</taxon>
        <taxon>Chelatococcaceae</taxon>
        <taxon>Chelatococcus</taxon>
    </lineage>
</organism>
<keyword evidence="1" id="KW-0808">Transferase</keyword>
<evidence type="ECO:0000313" key="2">
    <source>
        <dbReference type="EMBL" id="GGC80262.1"/>
    </source>
</evidence>
<sequence length="281" mass="30762">MNYRHAYHAGNFADVMKHALLTRILVHLQHKGTPFFALDTHGGIGLYDLTGGEADRTGEWRDGIGRLATPTTPEAEALLAPYRAVLAATRARHGPAAYPGSPLIVGHFLRPQDRALAVELHPLDAAVLKAALVPIPGIRALPLDGWTALRANIPPKERRGLILIDPPYEARNELTTAVDEVVAALRKWPTGIMALWYPIKDRAVVDEAAERLARSELRKLLRLELLVEPDGPAERLNGCGLIVANPPWMLANEAKILLPALAERLGRDKPGEARCHWIAGE</sequence>
<reference evidence="2" key="1">
    <citation type="journal article" date="2014" name="Int. J. Syst. Evol. Microbiol.">
        <title>Complete genome sequence of Corynebacterium casei LMG S-19264T (=DSM 44701T), isolated from a smear-ripened cheese.</title>
        <authorList>
            <consortium name="US DOE Joint Genome Institute (JGI-PGF)"/>
            <person name="Walter F."/>
            <person name="Albersmeier A."/>
            <person name="Kalinowski J."/>
            <person name="Ruckert C."/>
        </authorList>
    </citation>
    <scope>NUCLEOTIDE SEQUENCE</scope>
    <source>
        <strain evidence="2">CGMCC 1.12919</strain>
    </source>
</reference>
<feature type="binding site" evidence="1">
    <location>
        <position position="119"/>
    </location>
    <ligand>
        <name>S-adenosyl-L-methionine</name>
        <dbReference type="ChEBI" id="CHEBI:59789"/>
    </ligand>
</feature>
<dbReference type="GO" id="GO:0003723">
    <property type="term" value="F:RNA binding"/>
    <property type="evidence" value="ECO:0007669"/>
    <property type="project" value="UniProtKB-UniRule"/>
</dbReference>
<feature type="site" description="Interaction with substrate rRNA" evidence="1">
    <location>
        <position position="3"/>
    </location>
</feature>
<dbReference type="PANTHER" id="PTHR37426:SF1">
    <property type="entry name" value="RIBOSOMAL RNA LARGE SUBUNIT METHYLTRANSFERASE J"/>
    <property type="match status" value="1"/>
</dbReference>
<dbReference type="HAMAP" id="MF_00934">
    <property type="entry name" value="23SrRNA_methyltr_J"/>
    <property type="match status" value="1"/>
</dbReference>
<feature type="active site" description="Proton acceptor" evidence="1">
    <location>
        <position position="165"/>
    </location>
</feature>
<dbReference type="SUPFAM" id="SSF53335">
    <property type="entry name" value="S-adenosyl-L-methionine-dependent methyltransferases"/>
    <property type="match status" value="1"/>
</dbReference>
<dbReference type="Gene3D" id="3.40.50.150">
    <property type="entry name" value="Vaccinia Virus protein VP39"/>
    <property type="match status" value="1"/>
</dbReference>
<dbReference type="PANTHER" id="PTHR37426">
    <property type="entry name" value="RIBOSOMAL RNA LARGE SUBUNIT METHYLTRANSFERASE J"/>
    <property type="match status" value="1"/>
</dbReference>
<feature type="binding site" evidence="1">
    <location>
        <position position="41"/>
    </location>
    <ligand>
        <name>S-adenosyl-L-methionine</name>
        <dbReference type="ChEBI" id="CHEBI:59789"/>
    </ligand>
</feature>
<name>A0A916XLI7_9HYPH</name>
<accession>A0A916XLI7</accession>
<keyword evidence="1" id="KW-0698">rRNA processing</keyword>
<comment type="function">
    <text evidence="1">Specifically methylates the adenine in position 2030 of 23S rRNA.</text>
</comment>
<proteinExistence type="inferred from homology"/>
<comment type="subunit">
    <text evidence="1">Monomer.</text>
</comment>
<gene>
    <name evidence="1 2" type="primary">rlmJ</name>
    <name evidence="2" type="ORF">GCM10010994_42810</name>
</gene>
<dbReference type="GO" id="GO:0036307">
    <property type="term" value="F:23S rRNA (adenine(2030)-N(6))-methyltransferase activity"/>
    <property type="evidence" value="ECO:0007669"/>
    <property type="project" value="UniProtKB-UniRule"/>
</dbReference>
<feature type="binding site" evidence="1">
    <location>
        <begin position="144"/>
        <end position="145"/>
    </location>
    <ligand>
        <name>S-adenosyl-L-methionine</name>
        <dbReference type="ChEBI" id="CHEBI:59789"/>
    </ligand>
</feature>
<dbReference type="GO" id="GO:0070475">
    <property type="term" value="P:rRNA base methylation"/>
    <property type="evidence" value="ECO:0007669"/>
    <property type="project" value="UniProtKB-UniRule"/>
</dbReference>
<dbReference type="Proteomes" id="UP000637002">
    <property type="component" value="Unassembled WGS sequence"/>
</dbReference>
<comment type="caution">
    <text evidence="2">The sequence shown here is derived from an EMBL/GenBank/DDBJ whole genome shotgun (WGS) entry which is preliminary data.</text>
</comment>